<dbReference type="Proteomes" id="UP001060085">
    <property type="component" value="Linkage Group LG02"/>
</dbReference>
<dbReference type="EMBL" id="CM044702">
    <property type="protein sequence ID" value="KAI5675784.1"/>
    <property type="molecule type" value="Genomic_DNA"/>
</dbReference>
<sequence length="142" mass="16999">MDEESSVVGRLIPYTRHPLTTYFRENTMLYYCIFDMETRTSNFDETLIINFPAILQSLDMPFVQFCHLVKLYVSLTYGHTRIQYDMGTCYFSYNGYNYPPMYLYHSCDEEVEIVFKFYLPQAIKIHDSFNEFQARVEHPESI</sequence>
<proteinExistence type="predicted"/>
<accession>A0ACC0BSX9</accession>
<gene>
    <name evidence="1" type="ORF">M9H77_06734</name>
</gene>
<keyword evidence="2" id="KW-1185">Reference proteome</keyword>
<name>A0ACC0BSX9_CATRO</name>
<comment type="caution">
    <text evidence="1">The sequence shown here is derived from an EMBL/GenBank/DDBJ whole genome shotgun (WGS) entry which is preliminary data.</text>
</comment>
<reference evidence="2" key="1">
    <citation type="journal article" date="2023" name="Nat. Plants">
        <title>Single-cell RNA sequencing provides a high-resolution roadmap for understanding the multicellular compartmentation of specialized metabolism.</title>
        <authorList>
            <person name="Sun S."/>
            <person name="Shen X."/>
            <person name="Li Y."/>
            <person name="Li Y."/>
            <person name="Wang S."/>
            <person name="Li R."/>
            <person name="Zhang H."/>
            <person name="Shen G."/>
            <person name="Guo B."/>
            <person name="Wei J."/>
            <person name="Xu J."/>
            <person name="St-Pierre B."/>
            <person name="Chen S."/>
            <person name="Sun C."/>
        </authorList>
    </citation>
    <scope>NUCLEOTIDE SEQUENCE [LARGE SCALE GENOMIC DNA]</scope>
</reference>
<evidence type="ECO:0000313" key="1">
    <source>
        <dbReference type="EMBL" id="KAI5675784.1"/>
    </source>
</evidence>
<evidence type="ECO:0000313" key="2">
    <source>
        <dbReference type="Proteomes" id="UP001060085"/>
    </source>
</evidence>
<protein>
    <submittedName>
        <fullName evidence="1">Uncharacterized protein</fullName>
    </submittedName>
</protein>
<organism evidence="1 2">
    <name type="scientific">Catharanthus roseus</name>
    <name type="common">Madagascar periwinkle</name>
    <name type="synonym">Vinca rosea</name>
    <dbReference type="NCBI Taxonomy" id="4058"/>
    <lineage>
        <taxon>Eukaryota</taxon>
        <taxon>Viridiplantae</taxon>
        <taxon>Streptophyta</taxon>
        <taxon>Embryophyta</taxon>
        <taxon>Tracheophyta</taxon>
        <taxon>Spermatophyta</taxon>
        <taxon>Magnoliopsida</taxon>
        <taxon>eudicotyledons</taxon>
        <taxon>Gunneridae</taxon>
        <taxon>Pentapetalae</taxon>
        <taxon>asterids</taxon>
        <taxon>lamiids</taxon>
        <taxon>Gentianales</taxon>
        <taxon>Apocynaceae</taxon>
        <taxon>Rauvolfioideae</taxon>
        <taxon>Vinceae</taxon>
        <taxon>Catharanthinae</taxon>
        <taxon>Catharanthus</taxon>
    </lineage>
</organism>